<feature type="transmembrane region" description="Helical" evidence="4">
    <location>
        <begin position="75"/>
        <end position="93"/>
    </location>
</feature>
<keyword evidence="3 4" id="KW-0472">Membrane</keyword>
<dbReference type="InterPro" id="IPR020846">
    <property type="entry name" value="MFS_dom"/>
</dbReference>
<evidence type="ECO:0000256" key="3">
    <source>
        <dbReference type="ARBA" id="ARBA00023136"/>
    </source>
</evidence>
<evidence type="ECO:0000256" key="2">
    <source>
        <dbReference type="ARBA" id="ARBA00022989"/>
    </source>
</evidence>
<keyword evidence="2 4" id="KW-1133">Transmembrane helix</keyword>
<feature type="transmembrane region" description="Helical" evidence="4">
    <location>
        <begin position="254"/>
        <end position="274"/>
    </location>
</feature>
<feature type="transmembrane region" description="Helical" evidence="4">
    <location>
        <begin position="375"/>
        <end position="397"/>
    </location>
</feature>
<dbReference type="GO" id="GO:0022857">
    <property type="term" value="F:transmembrane transporter activity"/>
    <property type="evidence" value="ECO:0007669"/>
    <property type="project" value="InterPro"/>
</dbReference>
<protein>
    <submittedName>
        <fullName evidence="6">Major facilitator superfamily MFS_1</fullName>
    </submittedName>
</protein>
<evidence type="ECO:0000259" key="5">
    <source>
        <dbReference type="PROSITE" id="PS50850"/>
    </source>
</evidence>
<feature type="transmembrane region" description="Helical" evidence="4">
    <location>
        <begin position="222"/>
        <end position="242"/>
    </location>
</feature>
<evidence type="ECO:0000256" key="4">
    <source>
        <dbReference type="SAM" id="Phobius"/>
    </source>
</evidence>
<evidence type="ECO:0000313" key="6">
    <source>
        <dbReference type="EMBL" id="SBV95779.1"/>
    </source>
</evidence>
<feature type="transmembrane region" description="Helical" evidence="4">
    <location>
        <begin position="7"/>
        <end position="27"/>
    </location>
</feature>
<dbReference type="InterPro" id="IPR036259">
    <property type="entry name" value="MFS_trans_sf"/>
</dbReference>
<feature type="transmembrane region" description="Helical" evidence="4">
    <location>
        <begin position="99"/>
        <end position="122"/>
    </location>
</feature>
<organism evidence="6">
    <name type="scientific">uncultured delta proteobacterium</name>
    <dbReference type="NCBI Taxonomy" id="34034"/>
    <lineage>
        <taxon>Bacteria</taxon>
        <taxon>Deltaproteobacteria</taxon>
        <taxon>environmental samples</taxon>
    </lineage>
</organism>
<dbReference type="Gene3D" id="1.20.1250.20">
    <property type="entry name" value="MFS general substrate transporter like domains"/>
    <property type="match status" value="2"/>
</dbReference>
<dbReference type="AlphaFoldDB" id="A0A212J8N9"/>
<keyword evidence="1 4" id="KW-0812">Transmembrane</keyword>
<feature type="transmembrane region" description="Helical" evidence="4">
    <location>
        <begin position="344"/>
        <end position="363"/>
    </location>
</feature>
<feature type="transmembrane region" description="Helical" evidence="4">
    <location>
        <begin position="47"/>
        <end position="68"/>
    </location>
</feature>
<proteinExistence type="predicted"/>
<feature type="transmembrane region" description="Helical" evidence="4">
    <location>
        <begin position="134"/>
        <end position="153"/>
    </location>
</feature>
<feature type="transmembrane region" description="Helical" evidence="4">
    <location>
        <begin position="309"/>
        <end position="332"/>
    </location>
</feature>
<feature type="domain" description="Major facilitator superfamily (MFS) profile" evidence="5">
    <location>
        <begin position="7"/>
        <end position="402"/>
    </location>
</feature>
<feature type="transmembrane region" description="Helical" evidence="4">
    <location>
        <begin position="173"/>
        <end position="190"/>
    </location>
</feature>
<dbReference type="InterPro" id="IPR050327">
    <property type="entry name" value="Proton-linked_MCT"/>
</dbReference>
<evidence type="ECO:0000256" key="1">
    <source>
        <dbReference type="ARBA" id="ARBA00022692"/>
    </source>
</evidence>
<name>A0A212J8N9_9DELT</name>
<dbReference type="Pfam" id="PF07690">
    <property type="entry name" value="MFS_1"/>
    <property type="match status" value="1"/>
</dbReference>
<dbReference type="PROSITE" id="PS50850">
    <property type="entry name" value="MFS"/>
    <property type="match status" value="1"/>
</dbReference>
<dbReference type="SUPFAM" id="SSF103473">
    <property type="entry name" value="MFS general substrate transporter"/>
    <property type="match status" value="1"/>
</dbReference>
<dbReference type="EMBL" id="FLUQ01000001">
    <property type="protein sequence ID" value="SBV95779.1"/>
    <property type="molecule type" value="Genomic_DNA"/>
</dbReference>
<feature type="transmembrane region" description="Helical" evidence="4">
    <location>
        <begin position="286"/>
        <end position="303"/>
    </location>
</feature>
<reference evidence="6" key="1">
    <citation type="submission" date="2016-04" db="EMBL/GenBank/DDBJ databases">
        <authorList>
            <person name="Evans L.H."/>
            <person name="Alamgir A."/>
            <person name="Owens N."/>
            <person name="Weber N.D."/>
            <person name="Virtaneva K."/>
            <person name="Barbian K."/>
            <person name="Babar A."/>
            <person name="Rosenke K."/>
        </authorList>
    </citation>
    <scope>NUCLEOTIDE SEQUENCE</scope>
    <source>
        <strain evidence="6">86</strain>
    </source>
</reference>
<accession>A0A212J8N9</accession>
<gene>
    <name evidence="6" type="ORF">KL86DPRO_10929</name>
</gene>
<dbReference type="InterPro" id="IPR011701">
    <property type="entry name" value="MFS"/>
</dbReference>
<sequence length="404" mass="41564">MKGSQRIVPVVAAVAIQLCLGVAYVWSVFQTGIANSIFRGDNAAAGLTFSLLLSTLTIGSVFGGKLAAKYATRPVVIVGGIILSAGFFLASFVTPETPWLLWLGYGVMGGVGMGFTYSTTIACVQKWFPEKKGLVTGLIVSALGFGGVVFTPIIERLVAGFGGAEVGEPKTLLVLSGIFLVVCVTGGMFLKNPPQETVKGGAAAGAPGGDMSPSQVLKDHRFYLVTGSLMLACMGGLMMIGFAKPIAVAKGLGATATIGVLVIAMSNSLGRLFWGMASDHMGRKKTIVILLAGSGAFSLLVNSANGYSIYVLIGCIGFFYGGFLSTFPSLTADLFGARHMATNYGMVLLGFGIAAIASSSIAGHYKNIAANDISLMFPAFVIAAVCSAASVALMLMLKPKAASA</sequence>
<dbReference type="PANTHER" id="PTHR11360">
    <property type="entry name" value="MONOCARBOXYLATE TRANSPORTER"/>
    <property type="match status" value="1"/>
</dbReference>